<reference evidence="2" key="1">
    <citation type="journal article" date="2021" name="PeerJ">
        <title>Extensive microbial diversity within the chicken gut microbiome revealed by metagenomics and culture.</title>
        <authorList>
            <person name="Gilroy R."/>
            <person name="Ravi A."/>
            <person name="Getino M."/>
            <person name="Pursley I."/>
            <person name="Horton D.L."/>
            <person name="Alikhan N.F."/>
            <person name="Baker D."/>
            <person name="Gharbi K."/>
            <person name="Hall N."/>
            <person name="Watson M."/>
            <person name="Adriaenssens E.M."/>
            <person name="Foster-Nyarko E."/>
            <person name="Jarju S."/>
            <person name="Secka A."/>
            <person name="Antonio M."/>
            <person name="Oren A."/>
            <person name="Chaudhuri R.R."/>
            <person name="La Ragione R."/>
            <person name="Hildebrand F."/>
            <person name="Pallen M.J."/>
        </authorList>
    </citation>
    <scope>NUCLEOTIDE SEQUENCE</scope>
    <source>
        <strain evidence="2">ChiHejej3B27-3195</strain>
    </source>
</reference>
<dbReference type="EMBL" id="DXGD01000359">
    <property type="protein sequence ID" value="HIX00414.1"/>
    <property type="molecule type" value="Genomic_DNA"/>
</dbReference>
<accession>A0A9D2A825</accession>
<keyword evidence="1" id="KW-1133">Transmembrane helix</keyword>
<gene>
    <name evidence="2" type="ORF">H9871_09745</name>
</gene>
<evidence type="ECO:0000313" key="2">
    <source>
        <dbReference type="EMBL" id="HIX00414.1"/>
    </source>
</evidence>
<reference evidence="2" key="2">
    <citation type="submission" date="2021-04" db="EMBL/GenBank/DDBJ databases">
        <authorList>
            <person name="Gilroy R."/>
        </authorList>
    </citation>
    <scope>NUCLEOTIDE SEQUENCE</scope>
    <source>
        <strain evidence="2">ChiHejej3B27-3195</strain>
    </source>
</reference>
<proteinExistence type="predicted"/>
<name>A0A9D2A825_9MICC</name>
<evidence type="ECO:0000313" key="3">
    <source>
        <dbReference type="Proteomes" id="UP000824151"/>
    </source>
</evidence>
<dbReference type="AlphaFoldDB" id="A0A9D2A825"/>
<organism evidence="2 3">
    <name type="scientific">Candidatus Nesterenkonia stercoripullorum</name>
    <dbReference type="NCBI Taxonomy" id="2838701"/>
    <lineage>
        <taxon>Bacteria</taxon>
        <taxon>Bacillati</taxon>
        <taxon>Actinomycetota</taxon>
        <taxon>Actinomycetes</taxon>
        <taxon>Micrococcales</taxon>
        <taxon>Micrococcaceae</taxon>
        <taxon>Nesterenkonia</taxon>
    </lineage>
</organism>
<protein>
    <submittedName>
        <fullName evidence="2">Uncharacterized protein</fullName>
    </submittedName>
</protein>
<feature type="transmembrane region" description="Helical" evidence="1">
    <location>
        <begin position="12"/>
        <end position="38"/>
    </location>
</feature>
<evidence type="ECO:0000256" key="1">
    <source>
        <dbReference type="SAM" id="Phobius"/>
    </source>
</evidence>
<dbReference type="PROSITE" id="PS51257">
    <property type="entry name" value="PROKAR_LIPOPROTEIN"/>
    <property type="match status" value="1"/>
</dbReference>
<keyword evidence="1" id="KW-0812">Transmembrane</keyword>
<comment type="caution">
    <text evidence="2">The sequence shown here is derived from an EMBL/GenBank/DDBJ whole genome shotgun (WGS) entry which is preliminary data.</text>
</comment>
<keyword evidence="1" id="KW-0472">Membrane</keyword>
<sequence length="82" mass="9098">MTEKMTIKRASVRTLAWISGLFAVACMGFFFGWAYSLVSWGYWVDEHGSVGVTHPIDYILFGASMACGLVSLITLAKVFKRV</sequence>
<dbReference type="Proteomes" id="UP000824151">
    <property type="component" value="Unassembled WGS sequence"/>
</dbReference>
<feature type="transmembrane region" description="Helical" evidence="1">
    <location>
        <begin position="58"/>
        <end position="79"/>
    </location>
</feature>